<name>E4X4A9_OIKDI</name>
<evidence type="ECO:0000256" key="2">
    <source>
        <dbReference type="ARBA" id="ARBA00022737"/>
    </source>
</evidence>
<dbReference type="GO" id="GO:0048791">
    <property type="term" value="P:calcium ion-regulated exocytosis of neurotransmitter"/>
    <property type="evidence" value="ECO:0007669"/>
    <property type="project" value="TreeGrafter"/>
</dbReference>
<dbReference type="PRINTS" id="PR00399">
    <property type="entry name" value="SYNAPTOTAGMN"/>
</dbReference>
<reference evidence="4" key="1">
    <citation type="journal article" date="2010" name="Science">
        <title>Plasticity of animal genome architecture unmasked by rapid evolution of a pelagic tunicate.</title>
        <authorList>
            <person name="Denoeud F."/>
            <person name="Henriet S."/>
            <person name="Mungpakdee S."/>
            <person name="Aury J.M."/>
            <person name="Da Silva C."/>
            <person name="Brinkmann H."/>
            <person name="Mikhaleva J."/>
            <person name="Olsen L.C."/>
            <person name="Jubin C."/>
            <person name="Canestro C."/>
            <person name="Bouquet J.M."/>
            <person name="Danks G."/>
            <person name="Poulain J."/>
            <person name="Campsteijn C."/>
            <person name="Adamski M."/>
            <person name="Cross I."/>
            <person name="Yadetie F."/>
            <person name="Muffato M."/>
            <person name="Louis A."/>
            <person name="Butcher S."/>
            <person name="Tsagkogeorga G."/>
            <person name="Konrad A."/>
            <person name="Singh S."/>
            <person name="Jensen M.F."/>
            <person name="Cong E.H."/>
            <person name="Eikeseth-Otteraa H."/>
            <person name="Noel B."/>
            <person name="Anthouard V."/>
            <person name="Porcel B.M."/>
            <person name="Kachouri-Lafond R."/>
            <person name="Nishino A."/>
            <person name="Ugolini M."/>
            <person name="Chourrout P."/>
            <person name="Nishida H."/>
            <person name="Aasland R."/>
            <person name="Huzurbazar S."/>
            <person name="Westhof E."/>
            <person name="Delsuc F."/>
            <person name="Lehrach H."/>
            <person name="Reinhardt R."/>
            <person name="Weissenbach J."/>
            <person name="Roy S.W."/>
            <person name="Artiguenave F."/>
            <person name="Postlethwait J.H."/>
            <person name="Manak J.R."/>
            <person name="Thompson E.M."/>
            <person name="Jaillon O."/>
            <person name="Du Pasquier L."/>
            <person name="Boudinot P."/>
            <person name="Liberles D.A."/>
            <person name="Volff J.N."/>
            <person name="Philippe H."/>
            <person name="Lenhard B."/>
            <person name="Roest Crollius H."/>
            <person name="Wincker P."/>
            <person name="Chourrout D."/>
        </authorList>
    </citation>
    <scope>NUCLEOTIDE SEQUENCE [LARGE SCALE GENOMIC DNA]</scope>
</reference>
<dbReference type="PANTHER" id="PTHR10024">
    <property type="entry name" value="SYNAPTOTAGMIN"/>
    <property type="match status" value="1"/>
</dbReference>
<dbReference type="GO" id="GO:0000149">
    <property type="term" value="F:SNARE binding"/>
    <property type="evidence" value="ECO:0007669"/>
    <property type="project" value="TreeGrafter"/>
</dbReference>
<evidence type="ECO:0000313" key="4">
    <source>
        <dbReference type="EMBL" id="CBY23898.1"/>
    </source>
</evidence>
<dbReference type="InterPro" id="IPR035892">
    <property type="entry name" value="C2_domain_sf"/>
</dbReference>
<dbReference type="SUPFAM" id="SSF49562">
    <property type="entry name" value="C2 domain (Calcium/lipid-binding domain, CaLB)"/>
    <property type="match status" value="2"/>
</dbReference>
<dbReference type="GO" id="GO:0030276">
    <property type="term" value="F:clathrin binding"/>
    <property type="evidence" value="ECO:0007669"/>
    <property type="project" value="TreeGrafter"/>
</dbReference>
<evidence type="ECO:0000313" key="5">
    <source>
        <dbReference type="Proteomes" id="UP000001307"/>
    </source>
</evidence>
<evidence type="ECO:0000256" key="1">
    <source>
        <dbReference type="ARBA" id="ARBA00006996"/>
    </source>
</evidence>
<dbReference type="InParanoid" id="E4X4A9"/>
<dbReference type="PANTHER" id="PTHR10024:SF227">
    <property type="entry name" value="SYNAPTOTAGMIN 1"/>
    <property type="match status" value="1"/>
</dbReference>
<dbReference type="PROSITE" id="PS50004">
    <property type="entry name" value="C2"/>
    <property type="match status" value="2"/>
</dbReference>
<dbReference type="OrthoDB" id="67700at2759"/>
<dbReference type="Proteomes" id="UP000001307">
    <property type="component" value="Unassembled WGS sequence"/>
</dbReference>
<keyword evidence="5" id="KW-1185">Reference proteome</keyword>
<dbReference type="GO" id="GO:0005886">
    <property type="term" value="C:plasma membrane"/>
    <property type="evidence" value="ECO:0007669"/>
    <property type="project" value="TreeGrafter"/>
</dbReference>
<comment type="similarity">
    <text evidence="1">Belongs to the synaptotagmin family.</text>
</comment>
<accession>E4X4A9</accession>
<dbReference type="GO" id="GO:0030672">
    <property type="term" value="C:synaptic vesicle membrane"/>
    <property type="evidence" value="ECO:0007669"/>
    <property type="project" value="TreeGrafter"/>
</dbReference>
<sequence>MKICSDYSFEANLLKVHLNKATDLPAMDIGGTSDPYVKLFFLPDKKRRLTTKVHRKTLNPVFDERFDLPLLYKDIAQKTLVFGIYDYDRFGKHDSIGSVEIPLSTIDLGAPFLGSKPIKSLTQKTLGDICFSLRYVPTSGKMTVGILEAKNLKKMDAYGLSDPYVKIYLNRNGKRLKKKKTSIKKNTLTPYYNESFAFEVSQEIIQSVELVIKVVDHDQVGSNDPIGKVVLSKNAEGQALKHWTGMINVPRRPVVLWHTLEVCRC</sequence>
<dbReference type="GO" id="GO:0048488">
    <property type="term" value="P:synaptic vesicle endocytosis"/>
    <property type="evidence" value="ECO:0007669"/>
    <property type="project" value="TreeGrafter"/>
</dbReference>
<dbReference type="SMART" id="SM00239">
    <property type="entry name" value="C2"/>
    <property type="match status" value="2"/>
</dbReference>
<dbReference type="FunFam" id="2.60.40.150:FF:000182">
    <property type="entry name" value="Synaptotagmin 8"/>
    <property type="match status" value="1"/>
</dbReference>
<proteinExistence type="inferred from homology"/>
<feature type="domain" description="C2" evidence="3">
    <location>
        <begin position="125"/>
        <end position="258"/>
    </location>
</feature>
<dbReference type="GO" id="GO:0031045">
    <property type="term" value="C:dense core granule"/>
    <property type="evidence" value="ECO:0007669"/>
    <property type="project" value="TreeGrafter"/>
</dbReference>
<dbReference type="GO" id="GO:0005509">
    <property type="term" value="F:calcium ion binding"/>
    <property type="evidence" value="ECO:0007669"/>
    <property type="project" value="TreeGrafter"/>
</dbReference>
<feature type="domain" description="C2" evidence="3">
    <location>
        <begin position="1"/>
        <end position="116"/>
    </location>
</feature>
<dbReference type="InterPro" id="IPR000008">
    <property type="entry name" value="C2_dom"/>
</dbReference>
<dbReference type="AlphaFoldDB" id="E4X4A9"/>
<dbReference type="GO" id="GO:0001786">
    <property type="term" value="F:phosphatidylserine binding"/>
    <property type="evidence" value="ECO:0007669"/>
    <property type="project" value="TreeGrafter"/>
</dbReference>
<dbReference type="Gene3D" id="2.60.40.150">
    <property type="entry name" value="C2 domain"/>
    <property type="match status" value="2"/>
</dbReference>
<protein>
    <recommendedName>
        <fullName evidence="3">C2 domain-containing protein</fullName>
    </recommendedName>
</protein>
<dbReference type="GO" id="GO:0030424">
    <property type="term" value="C:axon"/>
    <property type="evidence" value="ECO:0007669"/>
    <property type="project" value="TreeGrafter"/>
</dbReference>
<keyword evidence="2" id="KW-0677">Repeat</keyword>
<dbReference type="PRINTS" id="PR00360">
    <property type="entry name" value="C2DOMAIN"/>
</dbReference>
<organism evidence="4">
    <name type="scientific">Oikopleura dioica</name>
    <name type="common">Tunicate</name>
    <dbReference type="NCBI Taxonomy" id="34765"/>
    <lineage>
        <taxon>Eukaryota</taxon>
        <taxon>Metazoa</taxon>
        <taxon>Chordata</taxon>
        <taxon>Tunicata</taxon>
        <taxon>Appendicularia</taxon>
        <taxon>Copelata</taxon>
        <taxon>Oikopleuridae</taxon>
        <taxon>Oikopleura</taxon>
    </lineage>
</organism>
<dbReference type="InterPro" id="IPR001565">
    <property type="entry name" value="Synaptotagmin"/>
</dbReference>
<dbReference type="EMBL" id="FN653024">
    <property type="protein sequence ID" value="CBY23898.1"/>
    <property type="molecule type" value="Genomic_DNA"/>
</dbReference>
<gene>
    <name evidence="4" type="ORF">GSOID_T00001229001</name>
</gene>
<dbReference type="Pfam" id="PF00168">
    <property type="entry name" value="C2"/>
    <property type="match status" value="2"/>
</dbReference>
<evidence type="ECO:0000259" key="3">
    <source>
        <dbReference type="PROSITE" id="PS50004"/>
    </source>
</evidence>
<dbReference type="GO" id="GO:0005544">
    <property type="term" value="F:calcium-dependent phospholipid binding"/>
    <property type="evidence" value="ECO:0007669"/>
    <property type="project" value="TreeGrafter"/>
</dbReference>